<evidence type="ECO:0000256" key="1">
    <source>
        <dbReference type="ARBA" id="ARBA00023015"/>
    </source>
</evidence>
<dbReference type="InterPro" id="IPR039422">
    <property type="entry name" value="MarR/SlyA-like"/>
</dbReference>
<dbReference type="EMBL" id="OVTA01000002">
    <property type="protein sequence ID" value="SPR96392.1"/>
    <property type="molecule type" value="Genomic_DNA"/>
</dbReference>
<protein>
    <submittedName>
        <fullName evidence="5">Transcriptional activatory protein BadR</fullName>
    </submittedName>
</protein>
<dbReference type="SMART" id="SM00347">
    <property type="entry name" value="HTH_MARR"/>
    <property type="match status" value="1"/>
</dbReference>
<evidence type="ECO:0000313" key="6">
    <source>
        <dbReference type="Proteomes" id="UP000256805"/>
    </source>
</evidence>
<feature type="domain" description="HTH marR-type" evidence="4">
    <location>
        <begin position="16"/>
        <end position="148"/>
    </location>
</feature>
<name>A0A375IWC3_9BURK</name>
<dbReference type="GO" id="GO:0003700">
    <property type="term" value="F:DNA-binding transcription factor activity"/>
    <property type="evidence" value="ECO:0007669"/>
    <property type="project" value="InterPro"/>
</dbReference>
<dbReference type="InterPro" id="IPR000835">
    <property type="entry name" value="HTH_MarR-typ"/>
</dbReference>
<reference evidence="5 6" key="1">
    <citation type="submission" date="2018-01" db="EMBL/GenBank/DDBJ databases">
        <authorList>
            <person name="Gaut B.S."/>
            <person name="Morton B.R."/>
            <person name="Clegg M.T."/>
            <person name="Duvall M.R."/>
        </authorList>
    </citation>
    <scope>NUCLEOTIDE SEQUENCE [LARGE SCALE GENOMIC DNA]</scope>
    <source>
        <strain evidence="5">Cupriavidus taiwanensis cmp 52</strain>
    </source>
</reference>
<dbReference type="InterPro" id="IPR023187">
    <property type="entry name" value="Tscrpt_reg_MarR-type_CS"/>
</dbReference>
<dbReference type="Pfam" id="PF12802">
    <property type="entry name" value="MarR_2"/>
    <property type="match status" value="1"/>
</dbReference>
<accession>A0A375IWC3</accession>
<organism evidence="5 6">
    <name type="scientific">Cupriavidus taiwanensis</name>
    <dbReference type="NCBI Taxonomy" id="164546"/>
    <lineage>
        <taxon>Bacteria</taxon>
        <taxon>Pseudomonadati</taxon>
        <taxon>Pseudomonadota</taxon>
        <taxon>Betaproteobacteria</taxon>
        <taxon>Burkholderiales</taxon>
        <taxon>Burkholderiaceae</taxon>
        <taxon>Cupriavidus</taxon>
    </lineage>
</organism>
<dbReference type="Proteomes" id="UP000256805">
    <property type="component" value="Unassembled WGS sequence"/>
</dbReference>
<dbReference type="GO" id="GO:0006950">
    <property type="term" value="P:response to stress"/>
    <property type="evidence" value="ECO:0007669"/>
    <property type="project" value="TreeGrafter"/>
</dbReference>
<proteinExistence type="predicted"/>
<evidence type="ECO:0000256" key="3">
    <source>
        <dbReference type="ARBA" id="ARBA00023163"/>
    </source>
</evidence>
<keyword evidence="1" id="KW-0805">Transcription regulation</keyword>
<keyword evidence="3" id="KW-0804">Transcription</keyword>
<dbReference type="PANTHER" id="PTHR33164">
    <property type="entry name" value="TRANSCRIPTIONAL REGULATOR, MARR FAMILY"/>
    <property type="match status" value="1"/>
</dbReference>
<dbReference type="GO" id="GO:0003677">
    <property type="term" value="F:DNA binding"/>
    <property type="evidence" value="ECO:0007669"/>
    <property type="project" value="UniProtKB-KW"/>
</dbReference>
<sequence length="177" mass="19841">MTDSDTSYDQSVSSVHNRLFFRLFQAGNTLDRQSIKCLGITTVQWSVLGALTRPQAAQGMSFSDLAEYLVVSRQSLDGVLKRLERDEHVVRVADTVDRRAKNVVLTPKGRAFWSSLQPRIYEFYRQALASFRFDDKVSLVHFLNQLNGGMADVHLDSAEGDADTDAARRAASRSNIL</sequence>
<dbReference type="PROSITE" id="PS01117">
    <property type="entry name" value="HTH_MARR_1"/>
    <property type="match status" value="1"/>
</dbReference>
<dbReference type="PROSITE" id="PS50995">
    <property type="entry name" value="HTH_MARR_2"/>
    <property type="match status" value="1"/>
</dbReference>
<evidence type="ECO:0000259" key="4">
    <source>
        <dbReference type="PROSITE" id="PS50995"/>
    </source>
</evidence>
<dbReference type="InterPro" id="IPR036390">
    <property type="entry name" value="WH_DNA-bd_sf"/>
</dbReference>
<keyword evidence="2" id="KW-0238">DNA-binding</keyword>
<evidence type="ECO:0000256" key="2">
    <source>
        <dbReference type="ARBA" id="ARBA00023125"/>
    </source>
</evidence>
<dbReference type="InterPro" id="IPR036388">
    <property type="entry name" value="WH-like_DNA-bd_sf"/>
</dbReference>
<dbReference type="SUPFAM" id="SSF46785">
    <property type="entry name" value="Winged helix' DNA-binding domain"/>
    <property type="match status" value="1"/>
</dbReference>
<dbReference type="PANTHER" id="PTHR33164:SF13">
    <property type="entry name" value="4-HYDROXYPHENYLACETATE CATABOLISM PROTEIN"/>
    <property type="match status" value="1"/>
</dbReference>
<dbReference type="AlphaFoldDB" id="A0A375IWC3"/>
<dbReference type="Gene3D" id="1.10.10.10">
    <property type="entry name" value="Winged helix-like DNA-binding domain superfamily/Winged helix DNA-binding domain"/>
    <property type="match status" value="1"/>
</dbReference>
<dbReference type="PRINTS" id="PR00598">
    <property type="entry name" value="HTHMARR"/>
</dbReference>
<dbReference type="RefSeq" id="WP_116382564.1">
    <property type="nucleotide sequence ID" value="NZ_LS483233.1"/>
</dbReference>
<gene>
    <name evidence="5" type="primary">badR</name>
    <name evidence="5" type="ORF">CBM2634_A100330</name>
</gene>
<evidence type="ECO:0000313" key="5">
    <source>
        <dbReference type="EMBL" id="SPR96392.1"/>
    </source>
</evidence>